<keyword evidence="3 5" id="KW-0560">Oxidoreductase</keyword>
<evidence type="ECO:0000256" key="1">
    <source>
        <dbReference type="ARBA" id="ARBA00001917"/>
    </source>
</evidence>
<dbReference type="AlphaFoldDB" id="A0A1W6UGZ1"/>
<accession>A0A1W6UGZ1</accession>
<name>A0A1W6UGZ1_VIBAL</name>
<protein>
    <submittedName>
        <fullName evidence="5">N-ethylmaleimide reductase</fullName>
        <ecNumber evidence="5">1.-.-.-</ecNumber>
    </submittedName>
</protein>
<gene>
    <name evidence="5" type="primary">nemA_1</name>
    <name evidence="5" type="ORF">K05K4_03240</name>
</gene>
<sequence length="358" mass="39035">MSNSVDLFSPIELGQLALDNRAIMAPLTRARAGADHIPNDLMVEYYAQRASAGLIIAECTMVMEGTSAFMAEPGIYSEEQIAAWKKVTDAVHERGGKIVLQIWHAGRACHPDLNEGKTPVAASALAIRDELVHTPSGKQAYTVPRALEVDEIASIVAAFKQGAENAKKAGFDGVEIHGANGYLIDNFLRDGSNLRTDEYGGSVENRARFLLEIVKEVVEVWGPGRVGLRTSPLNGFNDMKDSDPVGLMRYLAEQLNSFDLAYWHVMRADLKGVQKADVLKPARENYKGHLMANVGYSAQEAATAIAENKVDVVAFGVPFIANPDLVERFKKNAPLNEAKPEHFYLGGAEGYTDYPVMA</sequence>
<dbReference type="Gene3D" id="3.20.20.70">
    <property type="entry name" value="Aldolase class I"/>
    <property type="match status" value="1"/>
</dbReference>
<dbReference type="SUPFAM" id="SSF51395">
    <property type="entry name" value="FMN-linked oxidoreductases"/>
    <property type="match status" value="1"/>
</dbReference>
<dbReference type="FunFam" id="3.20.20.70:FF:000059">
    <property type="entry name" value="N-ethylmaleimide reductase, FMN-linked"/>
    <property type="match status" value="1"/>
</dbReference>
<comment type="similarity">
    <text evidence="2">Belongs to the NADH:flavin oxidoreductase/NADH oxidase family.</text>
</comment>
<dbReference type="EMBL" id="CP017902">
    <property type="protein sequence ID" value="ARP17220.1"/>
    <property type="molecule type" value="Genomic_DNA"/>
</dbReference>
<dbReference type="Pfam" id="PF00724">
    <property type="entry name" value="Oxidored_FMN"/>
    <property type="match status" value="1"/>
</dbReference>
<organism evidence="5">
    <name type="scientific">Vibrio alginolyticus</name>
    <dbReference type="NCBI Taxonomy" id="663"/>
    <lineage>
        <taxon>Bacteria</taxon>
        <taxon>Pseudomonadati</taxon>
        <taxon>Pseudomonadota</taxon>
        <taxon>Gammaproteobacteria</taxon>
        <taxon>Vibrionales</taxon>
        <taxon>Vibrionaceae</taxon>
        <taxon>Vibrio</taxon>
    </lineage>
</organism>
<evidence type="ECO:0000256" key="2">
    <source>
        <dbReference type="ARBA" id="ARBA00005979"/>
    </source>
</evidence>
<dbReference type="GO" id="GO:0016628">
    <property type="term" value="F:oxidoreductase activity, acting on the CH-CH group of donors, NAD or NADP as acceptor"/>
    <property type="evidence" value="ECO:0007669"/>
    <property type="project" value="UniProtKB-ARBA"/>
</dbReference>
<comment type="cofactor">
    <cofactor evidence="1">
        <name>FMN</name>
        <dbReference type="ChEBI" id="CHEBI:58210"/>
    </cofactor>
</comment>
<evidence type="ECO:0000259" key="4">
    <source>
        <dbReference type="Pfam" id="PF00724"/>
    </source>
</evidence>
<dbReference type="InterPro" id="IPR013785">
    <property type="entry name" value="Aldolase_TIM"/>
</dbReference>
<dbReference type="CDD" id="cd02933">
    <property type="entry name" value="OYE_like_FMN"/>
    <property type="match status" value="1"/>
</dbReference>
<dbReference type="PANTHER" id="PTHR22893:SF91">
    <property type="entry name" value="NADPH DEHYDROGENASE 2-RELATED"/>
    <property type="match status" value="1"/>
</dbReference>
<dbReference type="PANTHER" id="PTHR22893">
    <property type="entry name" value="NADH OXIDOREDUCTASE-RELATED"/>
    <property type="match status" value="1"/>
</dbReference>
<dbReference type="GO" id="GO:0005829">
    <property type="term" value="C:cytosol"/>
    <property type="evidence" value="ECO:0007669"/>
    <property type="project" value="UniProtKB-ARBA"/>
</dbReference>
<dbReference type="RefSeq" id="WP_047101924.1">
    <property type="nucleotide sequence ID" value="NZ_CAJDZC010000002.1"/>
</dbReference>
<dbReference type="InterPro" id="IPR001155">
    <property type="entry name" value="OxRdtase_FMN_N"/>
</dbReference>
<evidence type="ECO:0000256" key="3">
    <source>
        <dbReference type="ARBA" id="ARBA00023002"/>
    </source>
</evidence>
<dbReference type="InterPro" id="IPR045247">
    <property type="entry name" value="Oye-like"/>
</dbReference>
<feature type="domain" description="NADH:flavin oxidoreductase/NADH oxidase N-terminal" evidence="4">
    <location>
        <begin position="6"/>
        <end position="336"/>
    </location>
</feature>
<proteinExistence type="inferred from homology"/>
<reference evidence="5" key="1">
    <citation type="submission" date="2016-10" db="EMBL/GenBank/DDBJ databases">
        <title>The High Quality Genome of Vibrio alginolyticus K01M1.</title>
        <authorList>
            <person name="Wendling C."/>
            <person name="Chibani C.M."/>
            <person name="Hertel R."/>
            <person name="Sproer C."/>
            <person name="Bunk B."/>
            <person name="Overmann J."/>
            <person name="Roth O."/>
            <person name="Liesegang H."/>
        </authorList>
    </citation>
    <scope>NUCLEOTIDE SEQUENCE</scope>
    <source>
        <strain evidence="5">K05K4</strain>
    </source>
</reference>
<evidence type="ECO:0000313" key="5">
    <source>
        <dbReference type="EMBL" id="ARP17220.1"/>
    </source>
</evidence>
<dbReference type="GO" id="GO:0010181">
    <property type="term" value="F:FMN binding"/>
    <property type="evidence" value="ECO:0007669"/>
    <property type="project" value="InterPro"/>
</dbReference>
<dbReference type="EC" id="1.-.-.-" evidence="5"/>